<gene>
    <name evidence="3" type="ORF">GR183_15985</name>
</gene>
<dbReference type="AlphaFoldDB" id="A0A7X3LWM7"/>
<comment type="caution">
    <text evidence="3">The sequence shown here is derived from an EMBL/GenBank/DDBJ whole genome shotgun (WGS) entry which is preliminary data.</text>
</comment>
<keyword evidence="4" id="KW-1185">Reference proteome</keyword>
<dbReference type="PANTHER" id="PTHR44227">
    <property type="match status" value="1"/>
</dbReference>
<organism evidence="3 4">
    <name type="scientific">Stappia sediminis</name>
    <dbReference type="NCBI Taxonomy" id="2692190"/>
    <lineage>
        <taxon>Bacteria</taxon>
        <taxon>Pseudomonadati</taxon>
        <taxon>Pseudomonadota</taxon>
        <taxon>Alphaproteobacteria</taxon>
        <taxon>Hyphomicrobiales</taxon>
        <taxon>Stappiaceae</taxon>
        <taxon>Stappia</taxon>
    </lineage>
</organism>
<reference evidence="3 4" key="1">
    <citation type="submission" date="2019-12" db="EMBL/GenBank/DDBJ databases">
        <authorList>
            <person name="Li M."/>
        </authorList>
    </citation>
    <scope>NUCLEOTIDE SEQUENCE [LARGE SCALE GENOMIC DNA]</scope>
    <source>
        <strain evidence="3 4">GBMRC 2046</strain>
    </source>
</reference>
<dbReference type="RefSeq" id="WP_160776640.1">
    <property type="nucleotide sequence ID" value="NZ_WUMV01000007.1"/>
</dbReference>
<dbReference type="InterPro" id="IPR014596">
    <property type="entry name" value="UCP035836"/>
</dbReference>
<dbReference type="SUPFAM" id="SSF48452">
    <property type="entry name" value="TPR-like"/>
    <property type="match status" value="1"/>
</dbReference>
<evidence type="ECO:0000256" key="1">
    <source>
        <dbReference type="ARBA" id="ARBA00022737"/>
    </source>
</evidence>
<dbReference type="Pfam" id="PF13432">
    <property type="entry name" value="TPR_16"/>
    <property type="match status" value="2"/>
</dbReference>
<dbReference type="Gene3D" id="1.25.40.10">
    <property type="entry name" value="Tetratricopeptide repeat domain"/>
    <property type="match status" value="2"/>
</dbReference>
<dbReference type="InterPro" id="IPR011990">
    <property type="entry name" value="TPR-like_helical_dom_sf"/>
</dbReference>
<dbReference type="InterPro" id="IPR052346">
    <property type="entry name" value="O-mannosyl-transferase_TMTC"/>
</dbReference>
<dbReference type="EMBL" id="WUMV01000007">
    <property type="protein sequence ID" value="MXN66415.1"/>
    <property type="molecule type" value="Genomic_DNA"/>
</dbReference>
<keyword evidence="2" id="KW-0802">TPR repeat</keyword>
<accession>A0A7X3LWM7</accession>
<dbReference type="InterPro" id="IPR019734">
    <property type="entry name" value="TPR_rpt"/>
</dbReference>
<dbReference type="GO" id="GO:0042802">
    <property type="term" value="F:identical protein binding"/>
    <property type="evidence" value="ECO:0007669"/>
    <property type="project" value="InterPro"/>
</dbReference>
<evidence type="ECO:0000313" key="4">
    <source>
        <dbReference type="Proteomes" id="UP000433101"/>
    </source>
</evidence>
<dbReference type="Proteomes" id="UP000433101">
    <property type="component" value="Unassembled WGS sequence"/>
</dbReference>
<dbReference type="PANTHER" id="PTHR44227:SF3">
    <property type="entry name" value="PROTEIN O-MANNOSYL-TRANSFERASE TMTC4"/>
    <property type="match status" value="1"/>
</dbReference>
<evidence type="ECO:0000313" key="3">
    <source>
        <dbReference type="EMBL" id="MXN66415.1"/>
    </source>
</evidence>
<protein>
    <submittedName>
        <fullName evidence="3">Tetratricopeptide repeat protein</fullName>
    </submittedName>
</protein>
<proteinExistence type="predicted"/>
<dbReference type="InterPro" id="IPR011717">
    <property type="entry name" value="TPR-4"/>
</dbReference>
<dbReference type="PIRSF" id="PIRSF035836">
    <property type="entry name" value="UCP035836"/>
    <property type="match status" value="1"/>
</dbReference>
<evidence type="ECO:0000256" key="2">
    <source>
        <dbReference type="ARBA" id="ARBA00022803"/>
    </source>
</evidence>
<sequence length="279" mass="30062">MTVHPQIRPRFVEKPKAKRNARGLPIVLAVTAAVALSGCASSKRAVGSHAPSTQSYVAPGSDAARQSVNYWASAYEKDAKDRDNILNYAASLRRNGQIEQAEAVLRKAVIADHKDRDLSAAYGKVLAEAGKLSEALNVVRNAQTPTNPDWRLLSAEAAILDQMGDQNEARDLYRQALKIAPGEPTLLNNLGLSYLLAGELPQAEESLRKAAANPNADSRIRQNLALALGLQGKFEEAEQVASAEIDPAQANANIAYLKGMLAQRNSWAEIKSVDDNKDG</sequence>
<dbReference type="SMART" id="SM00028">
    <property type="entry name" value="TPR"/>
    <property type="match status" value="3"/>
</dbReference>
<keyword evidence="1" id="KW-0677">Repeat</keyword>
<name>A0A7X3LWM7_9HYPH</name>
<dbReference type="Pfam" id="PF07721">
    <property type="entry name" value="TPR_4"/>
    <property type="match status" value="1"/>
</dbReference>